<dbReference type="GO" id="GO:0005576">
    <property type="term" value="C:extracellular region"/>
    <property type="evidence" value="ECO:0007669"/>
    <property type="project" value="UniProtKB-SubCell"/>
</dbReference>
<dbReference type="GO" id="GO:0003950">
    <property type="term" value="F:NAD+ poly-ADP-ribosyltransferase activity"/>
    <property type="evidence" value="ECO:0007669"/>
    <property type="project" value="TreeGrafter"/>
</dbReference>
<comment type="catalytic activity">
    <reaction evidence="10 11">
        <text>L-arginyl-[protein] + NAD(+) = N(omega)-(ADP-D-ribosyl)-L-arginyl-[protein] + nicotinamide + H(+)</text>
        <dbReference type="Rhea" id="RHEA:19149"/>
        <dbReference type="Rhea" id="RHEA-COMP:10532"/>
        <dbReference type="Rhea" id="RHEA-COMP:15087"/>
        <dbReference type="ChEBI" id="CHEBI:15378"/>
        <dbReference type="ChEBI" id="CHEBI:17154"/>
        <dbReference type="ChEBI" id="CHEBI:29965"/>
        <dbReference type="ChEBI" id="CHEBI:57540"/>
        <dbReference type="ChEBI" id="CHEBI:142554"/>
        <dbReference type="EC" id="2.4.2.31"/>
    </reaction>
</comment>
<evidence type="ECO:0000256" key="1">
    <source>
        <dbReference type="ARBA" id="ARBA00004613"/>
    </source>
</evidence>
<evidence type="ECO:0000256" key="6">
    <source>
        <dbReference type="ARBA" id="ARBA00022679"/>
    </source>
</evidence>
<keyword evidence="7" id="KW-0548">Nucleotidyltransferase</keyword>
<dbReference type="STRING" id="61819.ENSACIP00000027706"/>
<evidence type="ECO:0000256" key="3">
    <source>
        <dbReference type="ARBA" id="ARBA00022525"/>
    </source>
</evidence>
<sequence>SLSVVDLTHLDLDMATDYIDDMFDGCRSNVASIIDLFGVLEWLHNKKFSSAWTSAEKKAKRPVCVLFVYIYTKMKHIQQDFNEAVKTEKDKYNTAAFQFHYFYFYLTETIQVLHLRQRMCRITYHRTWEQFNQNKINTHMCFGAFISKNHLSSMVRFPVLRSTHVLVLKLMYYSYTNQRGQVIIPPYEEFLTNCHTVKKLGSCFLSNKVIMNTKHGLTGVTAGVMPLQGNFKKSETQSKIYCTIEIKL</sequence>
<dbReference type="OMA" id="KPVHKHL"/>
<comment type="similarity">
    <text evidence="2 11">Belongs to the Arg-specific ADP-ribosyltransferase family.</text>
</comment>
<dbReference type="Gene3D" id="3.90.176.10">
    <property type="entry name" value="Toxin ADP-ribosyltransferase, Chain A, domain 1"/>
    <property type="match status" value="1"/>
</dbReference>
<reference evidence="12" key="1">
    <citation type="submission" date="2025-08" db="UniProtKB">
        <authorList>
            <consortium name="Ensembl"/>
        </authorList>
    </citation>
    <scope>IDENTIFICATION</scope>
</reference>
<evidence type="ECO:0000256" key="8">
    <source>
        <dbReference type="ARBA" id="ARBA00022857"/>
    </source>
</evidence>
<dbReference type="Ensembl" id="ENSACIT00000028436.1">
    <property type="protein sequence ID" value="ENSACIP00000027706.1"/>
    <property type="gene ID" value="ENSACIG00000021465.1"/>
</dbReference>
<evidence type="ECO:0000256" key="9">
    <source>
        <dbReference type="ARBA" id="ARBA00023026"/>
    </source>
</evidence>
<dbReference type="Pfam" id="PF01129">
    <property type="entry name" value="ART"/>
    <property type="match status" value="1"/>
</dbReference>
<keyword evidence="11" id="KW-0520">NAD</keyword>
<dbReference type="GO" id="GO:0016779">
    <property type="term" value="F:nucleotidyltransferase activity"/>
    <property type="evidence" value="ECO:0007669"/>
    <property type="project" value="UniProtKB-KW"/>
</dbReference>
<reference evidence="12" key="2">
    <citation type="submission" date="2025-09" db="UniProtKB">
        <authorList>
            <consortium name="Ensembl"/>
        </authorList>
    </citation>
    <scope>IDENTIFICATION</scope>
</reference>
<dbReference type="GO" id="GO:0090729">
    <property type="term" value="F:toxin activity"/>
    <property type="evidence" value="ECO:0007669"/>
    <property type="project" value="UniProtKB-KW"/>
</dbReference>
<dbReference type="EC" id="2.4.2.31" evidence="11"/>
<dbReference type="GO" id="GO:0106274">
    <property type="term" value="F:NAD+-protein-arginine ADP-ribosyltransferase activity"/>
    <property type="evidence" value="ECO:0007669"/>
    <property type="project" value="UniProtKB-EC"/>
</dbReference>
<dbReference type="InterPro" id="IPR000768">
    <property type="entry name" value="ART"/>
</dbReference>
<keyword evidence="8 11" id="KW-0521">NADP</keyword>
<keyword evidence="6 11" id="KW-0808">Transferase</keyword>
<evidence type="ECO:0000256" key="7">
    <source>
        <dbReference type="ARBA" id="ARBA00022695"/>
    </source>
</evidence>
<keyword evidence="13" id="KW-1185">Reference proteome</keyword>
<organism evidence="12 13">
    <name type="scientific">Amphilophus citrinellus</name>
    <name type="common">Midas cichlid</name>
    <name type="synonym">Cichlasoma citrinellum</name>
    <dbReference type="NCBI Taxonomy" id="61819"/>
    <lineage>
        <taxon>Eukaryota</taxon>
        <taxon>Metazoa</taxon>
        <taxon>Chordata</taxon>
        <taxon>Craniata</taxon>
        <taxon>Vertebrata</taxon>
        <taxon>Euteleostomi</taxon>
        <taxon>Actinopterygii</taxon>
        <taxon>Neopterygii</taxon>
        <taxon>Teleostei</taxon>
        <taxon>Neoteleostei</taxon>
        <taxon>Acanthomorphata</taxon>
        <taxon>Ovalentaria</taxon>
        <taxon>Cichlomorphae</taxon>
        <taxon>Cichliformes</taxon>
        <taxon>Cichlidae</taxon>
        <taxon>New World cichlids</taxon>
        <taxon>Cichlasomatinae</taxon>
        <taxon>Heroini</taxon>
        <taxon>Amphilophus</taxon>
    </lineage>
</organism>
<evidence type="ECO:0000313" key="12">
    <source>
        <dbReference type="Ensembl" id="ENSACIP00000027706.1"/>
    </source>
</evidence>
<dbReference type="Proteomes" id="UP000261340">
    <property type="component" value="Unplaced"/>
</dbReference>
<dbReference type="PRINTS" id="PR00970">
    <property type="entry name" value="RIBTRNSFRASE"/>
</dbReference>
<name>A0A3Q0SVT9_AMPCI</name>
<evidence type="ECO:0000256" key="5">
    <source>
        <dbReference type="ARBA" id="ARBA00022676"/>
    </source>
</evidence>
<keyword evidence="9" id="KW-0843">Virulence</keyword>
<evidence type="ECO:0000313" key="13">
    <source>
        <dbReference type="Proteomes" id="UP000261340"/>
    </source>
</evidence>
<accession>A0A3Q0SVT9</accession>
<keyword evidence="4" id="KW-0800">Toxin</keyword>
<dbReference type="PANTHER" id="PTHR10339">
    <property type="entry name" value="ADP-RIBOSYLTRANSFERASE"/>
    <property type="match status" value="1"/>
</dbReference>
<evidence type="ECO:0000256" key="10">
    <source>
        <dbReference type="ARBA" id="ARBA00047597"/>
    </source>
</evidence>
<protein>
    <recommendedName>
        <fullName evidence="11">NAD(P)(+)--arginine ADP-ribosyltransferase</fullName>
        <ecNumber evidence="11">2.4.2.31</ecNumber>
    </recommendedName>
    <alternativeName>
        <fullName evidence="11">Mono(ADP-ribosyl)transferase</fullName>
    </alternativeName>
</protein>
<evidence type="ECO:0000256" key="4">
    <source>
        <dbReference type="ARBA" id="ARBA00022656"/>
    </source>
</evidence>
<dbReference type="PANTHER" id="PTHR10339:SF25">
    <property type="entry name" value="SECRETED EXOENZYME S"/>
    <property type="match status" value="1"/>
</dbReference>
<comment type="subcellular location">
    <subcellularLocation>
        <location evidence="1">Secreted</location>
    </subcellularLocation>
</comment>
<proteinExistence type="inferred from homology"/>
<dbReference type="InterPro" id="IPR050999">
    <property type="entry name" value="ADP-ribosyltransferase_ARG"/>
</dbReference>
<evidence type="ECO:0000256" key="2">
    <source>
        <dbReference type="ARBA" id="ARBA00009558"/>
    </source>
</evidence>
<dbReference type="AlphaFoldDB" id="A0A3Q0SVT9"/>
<evidence type="ECO:0000256" key="11">
    <source>
        <dbReference type="RuleBase" id="RU361228"/>
    </source>
</evidence>
<keyword evidence="3" id="KW-0964">Secreted</keyword>
<keyword evidence="5 11" id="KW-0328">Glycosyltransferase</keyword>
<dbReference type="SUPFAM" id="SSF56399">
    <property type="entry name" value="ADP-ribosylation"/>
    <property type="match status" value="1"/>
</dbReference>